<organism evidence="5 6">
    <name type="scientific">Phyllotreta striolata</name>
    <name type="common">Striped flea beetle</name>
    <name type="synonym">Crioceris striolata</name>
    <dbReference type="NCBI Taxonomy" id="444603"/>
    <lineage>
        <taxon>Eukaryota</taxon>
        <taxon>Metazoa</taxon>
        <taxon>Ecdysozoa</taxon>
        <taxon>Arthropoda</taxon>
        <taxon>Hexapoda</taxon>
        <taxon>Insecta</taxon>
        <taxon>Pterygota</taxon>
        <taxon>Neoptera</taxon>
        <taxon>Endopterygota</taxon>
        <taxon>Coleoptera</taxon>
        <taxon>Polyphaga</taxon>
        <taxon>Cucujiformia</taxon>
        <taxon>Chrysomeloidea</taxon>
        <taxon>Chrysomelidae</taxon>
        <taxon>Galerucinae</taxon>
        <taxon>Alticini</taxon>
        <taxon>Phyllotreta</taxon>
    </lineage>
</organism>
<dbReference type="GO" id="GO:0005783">
    <property type="term" value="C:endoplasmic reticulum"/>
    <property type="evidence" value="ECO:0007669"/>
    <property type="project" value="TreeGrafter"/>
</dbReference>
<dbReference type="InterPro" id="IPR051063">
    <property type="entry name" value="PDI"/>
</dbReference>
<feature type="domain" description="Thioredoxin" evidence="4">
    <location>
        <begin position="257"/>
        <end position="375"/>
    </location>
</feature>
<protein>
    <recommendedName>
        <fullName evidence="4">Thioredoxin domain-containing protein</fullName>
    </recommendedName>
</protein>
<feature type="domain" description="Thioredoxin" evidence="4">
    <location>
        <begin position="129"/>
        <end position="256"/>
    </location>
</feature>
<feature type="domain" description="Thioredoxin" evidence="4">
    <location>
        <begin position="503"/>
        <end position="631"/>
    </location>
</feature>
<evidence type="ECO:0000313" key="6">
    <source>
        <dbReference type="Proteomes" id="UP001153712"/>
    </source>
</evidence>
<evidence type="ECO:0000256" key="2">
    <source>
        <dbReference type="SAM" id="MobiDB-lite"/>
    </source>
</evidence>
<dbReference type="OrthoDB" id="74910at2759"/>
<sequence>MKNVYFIYLLVFITFHMVQCTSKANKKLAAEDVADMKEFKKLLRTKTNILACFYNSHKESQHVIKLFKEVSDIIKGEGTMILVDCSGAAKKMCKKLKIPDNEPFAIRHYKDGDFNKVYDRKLTVSSMTNFMRDPTGDIPWEEDSTAKDVLHIPDSNTLVKLIKKEPRPLLILFYAPWCSFCKSLKPDYADAAADLKGDAVLAAIDVNRPENTVVRNQYNITGFPTLLFFQNGAMKFTYEGETKRASLVSFMRDPAEPPRRLKEPEWSETDNDVVHLTSTSFDPVIKEEASALVMFYAPWCGHCKRMKPEYEAAAARMKSEGVPGMLAAVDATKEPSIASRYSVKGYPTLVYFASGERRFDVNARDAAKIVEFMREPKEPPPPPPPDRPWSEERSDVVHLDEETFKQFLKKKKHVLVMFYAPWCGHCKRAKPEFANAAAEFRDDPKVEFAAVDCTVHQSVCSANNVSGYPTIKYFSYFNKNIRDYSGGRTAIDFVSFMKDPEAPAPAPPSPSSGRPADWVLDPAIIKLTDKNFKERLRTNDIVLVMFYAPWCGYCNKMKPDYFRAAKELSAIGHKQCMAMVDCSENPDVADEFKITGFPTIKLFKNGKFVMDYTGKRTHDDLKRFVLDYIKSTEKTEL</sequence>
<dbReference type="CDD" id="cd02961">
    <property type="entry name" value="PDI_a_family"/>
    <property type="match status" value="1"/>
</dbReference>
<dbReference type="InterPro" id="IPR046374">
    <property type="entry name" value="PDI_a_PDIR"/>
</dbReference>
<keyword evidence="6" id="KW-1185">Reference proteome</keyword>
<dbReference type="Pfam" id="PF00085">
    <property type="entry name" value="Thioredoxin"/>
    <property type="match status" value="4"/>
</dbReference>
<dbReference type="PROSITE" id="PS51352">
    <property type="entry name" value="THIOREDOXIN_2"/>
    <property type="match status" value="4"/>
</dbReference>
<dbReference type="Proteomes" id="UP001153712">
    <property type="component" value="Chromosome 14"/>
</dbReference>
<feature type="region of interest" description="Disordered" evidence="2">
    <location>
        <begin position="372"/>
        <end position="393"/>
    </location>
</feature>
<dbReference type="PANTHER" id="PTHR45672">
    <property type="entry name" value="PROTEIN DISULFIDE-ISOMERASE C17H9.14C-RELATED"/>
    <property type="match status" value="1"/>
</dbReference>
<dbReference type="PANTHER" id="PTHR45672:SF2">
    <property type="entry name" value="PROTEIN DISULFIDE-ISOMERASE A5"/>
    <property type="match status" value="1"/>
</dbReference>
<proteinExistence type="inferred from homology"/>
<dbReference type="PRINTS" id="PR00421">
    <property type="entry name" value="THIOREDOXIN"/>
</dbReference>
<evidence type="ECO:0000256" key="1">
    <source>
        <dbReference type="ARBA" id="ARBA00006347"/>
    </source>
</evidence>
<evidence type="ECO:0000313" key="5">
    <source>
        <dbReference type="EMBL" id="CAG9857417.1"/>
    </source>
</evidence>
<comment type="similarity">
    <text evidence="1">Belongs to the protein disulfide isomerase family.</text>
</comment>
<dbReference type="GO" id="GO:0006457">
    <property type="term" value="P:protein folding"/>
    <property type="evidence" value="ECO:0007669"/>
    <property type="project" value="TreeGrafter"/>
</dbReference>
<dbReference type="PROSITE" id="PS00194">
    <property type="entry name" value="THIOREDOXIN_1"/>
    <property type="match status" value="2"/>
</dbReference>
<dbReference type="GO" id="GO:0003756">
    <property type="term" value="F:protein disulfide isomerase activity"/>
    <property type="evidence" value="ECO:0007669"/>
    <property type="project" value="InterPro"/>
</dbReference>
<dbReference type="EMBL" id="OU900107">
    <property type="protein sequence ID" value="CAG9857417.1"/>
    <property type="molecule type" value="Genomic_DNA"/>
</dbReference>
<evidence type="ECO:0000256" key="3">
    <source>
        <dbReference type="SAM" id="SignalP"/>
    </source>
</evidence>
<dbReference type="CDD" id="cd02997">
    <property type="entry name" value="PDI_a_PDIR"/>
    <property type="match status" value="2"/>
</dbReference>
<feature type="chain" id="PRO_5040441322" description="Thioredoxin domain-containing protein" evidence="3">
    <location>
        <begin position="21"/>
        <end position="637"/>
    </location>
</feature>
<dbReference type="InterPro" id="IPR017937">
    <property type="entry name" value="Thioredoxin_CS"/>
</dbReference>
<accession>A0A9N9XLQ2</accession>
<dbReference type="SUPFAM" id="SSF52833">
    <property type="entry name" value="Thioredoxin-like"/>
    <property type="match status" value="5"/>
</dbReference>
<gene>
    <name evidence="5" type="ORF">PHYEVI_LOCUS3822</name>
</gene>
<dbReference type="AlphaFoldDB" id="A0A9N9XLQ2"/>
<name>A0A9N9XLQ2_PHYSR</name>
<dbReference type="Gene3D" id="3.40.30.10">
    <property type="entry name" value="Glutaredoxin"/>
    <property type="match status" value="5"/>
</dbReference>
<keyword evidence="3" id="KW-0732">Signal</keyword>
<reference evidence="5" key="1">
    <citation type="submission" date="2022-01" db="EMBL/GenBank/DDBJ databases">
        <authorList>
            <person name="King R."/>
        </authorList>
    </citation>
    <scope>NUCLEOTIDE SEQUENCE</scope>
</reference>
<feature type="domain" description="Thioredoxin" evidence="4">
    <location>
        <begin position="376"/>
        <end position="502"/>
    </location>
</feature>
<dbReference type="InterPro" id="IPR013766">
    <property type="entry name" value="Thioredoxin_domain"/>
</dbReference>
<evidence type="ECO:0000259" key="4">
    <source>
        <dbReference type="PROSITE" id="PS51352"/>
    </source>
</evidence>
<feature type="signal peptide" evidence="3">
    <location>
        <begin position="1"/>
        <end position="20"/>
    </location>
</feature>
<dbReference type="InterPro" id="IPR036249">
    <property type="entry name" value="Thioredoxin-like_sf"/>
</dbReference>